<dbReference type="Pfam" id="PF16884">
    <property type="entry name" value="ADH_N_2"/>
    <property type="match status" value="1"/>
</dbReference>
<dbReference type="STRING" id="1777141.AWB80_07787"/>
<evidence type="ECO:0000259" key="2">
    <source>
        <dbReference type="SMART" id="SM00829"/>
    </source>
</evidence>
<evidence type="ECO:0000313" key="3">
    <source>
        <dbReference type="EMBL" id="SAL00093.1"/>
    </source>
</evidence>
<dbReference type="InterPro" id="IPR041694">
    <property type="entry name" value="ADH_N_2"/>
</dbReference>
<comment type="caution">
    <text evidence="3">The sequence shown here is derived from an EMBL/GenBank/DDBJ whole genome shotgun (WGS) entry which is preliminary data.</text>
</comment>
<dbReference type="SUPFAM" id="SSF50129">
    <property type="entry name" value="GroES-like"/>
    <property type="match status" value="2"/>
</dbReference>
<dbReference type="Pfam" id="PF00107">
    <property type="entry name" value="ADH_zinc_N"/>
    <property type="match status" value="1"/>
</dbReference>
<dbReference type="FunFam" id="3.40.50.720:FF:000121">
    <property type="entry name" value="Prostaglandin reductase 2"/>
    <property type="match status" value="1"/>
</dbReference>
<dbReference type="AlphaFoldDB" id="A0A158E005"/>
<accession>A0A158E005</accession>
<proteinExistence type="predicted"/>
<keyword evidence="4" id="KW-1185">Reference proteome</keyword>
<dbReference type="SUPFAM" id="SSF51735">
    <property type="entry name" value="NAD(P)-binding Rossmann-fold domains"/>
    <property type="match status" value="1"/>
</dbReference>
<dbReference type="RefSeq" id="WP_061179975.1">
    <property type="nucleotide sequence ID" value="NZ_FCOE02000056.1"/>
</dbReference>
<dbReference type="PANTHER" id="PTHR43205">
    <property type="entry name" value="PROSTAGLANDIN REDUCTASE"/>
    <property type="match status" value="1"/>
</dbReference>
<dbReference type="Proteomes" id="UP000054911">
    <property type="component" value="Unassembled WGS sequence"/>
</dbReference>
<dbReference type="EMBL" id="FCOE02000056">
    <property type="protein sequence ID" value="SAL00093.1"/>
    <property type="molecule type" value="Genomic_DNA"/>
</dbReference>
<reference evidence="3" key="1">
    <citation type="submission" date="2016-01" db="EMBL/GenBank/DDBJ databases">
        <authorList>
            <person name="Peeters C."/>
        </authorList>
    </citation>
    <scope>NUCLEOTIDE SEQUENCE [LARGE SCALE GENOMIC DNA]</scope>
    <source>
        <strain evidence="3">LMG 29323</strain>
    </source>
</reference>
<organism evidence="3 4">
    <name type="scientific">Caballeronia pedi</name>
    <dbReference type="NCBI Taxonomy" id="1777141"/>
    <lineage>
        <taxon>Bacteria</taxon>
        <taxon>Pseudomonadati</taxon>
        <taxon>Pseudomonadota</taxon>
        <taxon>Betaproteobacteria</taxon>
        <taxon>Burkholderiales</taxon>
        <taxon>Burkholderiaceae</taxon>
        <taxon>Caballeronia</taxon>
    </lineage>
</organism>
<dbReference type="InterPro" id="IPR045010">
    <property type="entry name" value="MDR_fam"/>
</dbReference>
<feature type="domain" description="Enoyl reductase (ER)" evidence="2">
    <location>
        <begin position="14"/>
        <end position="332"/>
    </location>
</feature>
<dbReference type="InterPro" id="IPR011032">
    <property type="entry name" value="GroES-like_sf"/>
</dbReference>
<dbReference type="Gene3D" id="3.40.50.720">
    <property type="entry name" value="NAD(P)-binding Rossmann-like Domain"/>
    <property type="match status" value="1"/>
</dbReference>
<dbReference type="SMART" id="SM00829">
    <property type="entry name" value="PKS_ER"/>
    <property type="match status" value="1"/>
</dbReference>
<dbReference type="Gene3D" id="3.90.180.10">
    <property type="entry name" value="Medium-chain alcohol dehydrogenases, catalytic domain"/>
    <property type="match status" value="1"/>
</dbReference>
<name>A0A158E005_9BURK</name>
<evidence type="ECO:0000256" key="1">
    <source>
        <dbReference type="ARBA" id="ARBA00023002"/>
    </source>
</evidence>
<dbReference type="InterPro" id="IPR020843">
    <property type="entry name" value="ER"/>
</dbReference>
<protein>
    <submittedName>
        <fullName evidence="3">Alcohol dehydrogenase</fullName>
    </submittedName>
</protein>
<dbReference type="InterPro" id="IPR036291">
    <property type="entry name" value="NAD(P)-bd_dom_sf"/>
</dbReference>
<dbReference type="PANTHER" id="PTHR43205:SF7">
    <property type="entry name" value="PROSTAGLANDIN REDUCTASE 1"/>
    <property type="match status" value="1"/>
</dbReference>
<dbReference type="GO" id="GO:0016628">
    <property type="term" value="F:oxidoreductase activity, acting on the CH-CH group of donors, NAD or NADP as acceptor"/>
    <property type="evidence" value="ECO:0007669"/>
    <property type="project" value="InterPro"/>
</dbReference>
<dbReference type="CDD" id="cd05288">
    <property type="entry name" value="PGDH"/>
    <property type="match status" value="1"/>
</dbReference>
<sequence length="334" mass="35591">MRNRQWVLASHAQGTLNESLWSLAEADVLRPASGQILVKTLWLSVDPYMRGRLNAGAGMQLGSLMQGGGVGEVVESNHPGWKIGDIAEGPDVGWQDYAVLTPDLPGASKVNKVDTRSAPPQAALSWLGMPGLTAYFAMLDVGRPRPGDTVVVSAAAGAVGQIAGQLARLAGCRVVGIAGSDRKLDWCKTIGFDETINYKAMPDLAAEVGRCCPGGVNVFFDGTGGPIHDAVMKNLATGARVAIVGRVAVANNPAGEDVGLRASSRLIATRAVVQGFVVYDWWNRRDEALQRLAAWHASGELKFREDVMNGLENVPRAFMRMMGGENFGKQLVQL</sequence>
<keyword evidence="1" id="KW-0560">Oxidoreductase</keyword>
<dbReference type="InterPro" id="IPR013149">
    <property type="entry name" value="ADH-like_C"/>
</dbReference>
<evidence type="ECO:0000313" key="4">
    <source>
        <dbReference type="Proteomes" id="UP000054911"/>
    </source>
</evidence>
<gene>
    <name evidence="3" type="ORF">AWB80_07787</name>
</gene>
<dbReference type="OrthoDB" id="9787435at2"/>